<feature type="non-terminal residue" evidence="5">
    <location>
        <position position="107"/>
    </location>
</feature>
<dbReference type="PANTHER" id="PTHR45772">
    <property type="entry name" value="CONSERVED COMPONENT OF ABC TRANSPORTER FOR NATURAL AMINO ACIDS-RELATED"/>
    <property type="match status" value="1"/>
</dbReference>
<accession>D9PIS3</accession>
<reference evidence="5" key="2">
    <citation type="journal article" date="2011" name="Microb. Ecol.">
        <title>Taxonomic and Functional Metagenomic Profiling of the Microbial Community in the Anoxic Sediment of a Sub-saline Shallow Lake (Laguna de Carrizo, Central Spain).</title>
        <authorList>
            <person name="Ferrer M."/>
            <person name="Guazzaroni M.E."/>
            <person name="Richter M."/>
            <person name="Garcia-Salamanca A."/>
            <person name="Yarza P."/>
            <person name="Suarez-Suarez A."/>
            <person name="Solano J."/>
            <person name="Alcaide M."/>
            <person name="van Dillewijn P."/>
            <person name="Molina-Henares M.A."/>
            <person name="Lopez-Cortes N."/>
            <person name="Al-Ramahi Y."/>
            <person name="Guerrero C."/>
            <person name="Acosta A."/>
            <person name="de Eugenio L.I."/>
            <person name="Martinez V."/>
            <person name="Marques S."/>
            <person name="Rojo F."/>
            <person name="Santero E."/>
            <person name="Genilloud O."/>
            <person name="Perez-Perez J."/>
            <person name="Rossello-Mora R."/>
            <person name="Ramos J.L."/>
        </authorList>
    </citation>
    <scope>NUCLEOTIDE SEQUENCE</scope>
</reference>
<feature type="domain" description="ABC transporter" evidence="4">
    <location>
        <begin position="39"/>
        <end position="106"/>
    </location>
</feature>
<dbReference type="SUPFAM" id="SSF52540">
    <property type="entry name" value="P-loop containing nucleoside triphosphate hydrolases"/>
    <property type="match status" value="1"/>
</dbReference>
<dbReference type="GO" id="GO:0005886">
    <property type="term" value="C:plasma membrane"/>
    <property type="evidence" value="ECO:0007669"/>
    <property type="project" value="TreeGrafter"/>
</dbReference>
<dbReference type="GO" id="GO:0016887">
    <property type="term" value="F:ATP hydrolysis activity"/>
    <property type="evidence" value="ECO:0007669"/>
    <property type="project" value="InterPro"/>
</dbReference>
<gene>
    <name evidence="5" type="ORF">LDC_1431</name>
</gene>
<organism evidence="5">
    <name type="scientific">sediment metagenome</name>
    <dbReference type="NCBI Taxonomy" id="749907"/>
    <lineage>
        <taxon>unclassified sequences</taxon>
        <taxon>metagenomes</taxon>
        <taxon>ecological metagenomes</taxon>
    </lineage>
</organism>
<sequence length="107" mass="11807">MEQLKFNLPHKTRKPVAAGEKVLKTVDLVKIYGRSRVVKGVSIEISAGEVVGLLGPNGAGKTTTFYMIVGQIRPDGGQIWFDRENITNLAMYRRSQKGLGYLSQEPS</sequence>
<dbReference type="GO" id="GO:0005524">
    <property type="term" value="F:ATP binding"/>
    <property type="evidence" value="ECO:0007669"/>
    <property type="project" value="UniProtKB-KW"/>
</dbReference>
<reference evidence="5" key="1">
    <citation type="submission" date="2010-07" db="EMBL/GenBank/DDBJ databases">
        <authorList>
            <consortium name="CONSOLIDER consortium CSD2007-00005"/>
            <person name="Guazzaroni M.-E."/>
            <person name="Richter M."/>
            <person name="Garcia-Salamanca A."/>
            <person name="Yarza P."/>
            <person name="Ferrer M."/>
        </authorList>
    </citation>
    <scope>NUCLEOTIDE SEQUENCE</scope>
</reference>
<evidence type="ECO:0000256" key="1">
    <source>
        <dbReference type="ARBA" id="ARBA00022448"/>
    </source>
</evidence>
<dbReference type="InterPro" id="IPR003439">
    <property type="entry name" value="ABC_transporter-like_ATP-bd"/>
</dbReference>
<protein>
    <submittedName>
        <fullName evidence="5">ABC transporter ATP-binding protein</fullName>
    </submittedName>
</protein>
<evidence type="ECO:0000256" key="2">
    <source>
        <dbReference type="ARBA" id="ARBA00022741"/>
    </source>
</evidence>
<proteinExistence type="predicted"/>
<dbReference type="PANTHER" id="PTHR45772:SF10">
    <property type="entry name" value="LIPOPOLYSACCHARIDE EXPORT SYSTEM ATP-BINDING PROTEIN LPTB"/>
    <property type="match status" value="1"/>
</dbReference>
<keyword evidence="1" id="KW-0813">Transport</keyword>
<evidence type="ECO:0000259" key="4">
    <source>
        <dbReference type="Pfam" id="PF00005"/>
    </source>
</evidence>
<dbReference type="InterPro" id="IPR027417">
    <property type="entry name" value="P-loop_NTPase"/>
</dbReference>
<keyword evidence="2" id="KW-0547">Nucleotide-binding</keyword>
<evidence type="ECO:0000256" key="3">
    <source>
        <dbReference type="ARBA" id="ARBA00022840"/>
    </source>
</evidence>
<keyword evidence="3 5" id="KW-0067">ATP-binding</keyword>
<comment type="caution">
    <text evidence="5">The sequence shown here is derived from an EMBL/GenBank/DDBJ whole genome shotgun (WGS) entry which is preliminary data.</text>
</comment>
<dbReference type="AlphaFoldDB" id="D9PIS3"/>
<dbReference type="InterPro" id="IPR051120">
    <property type="entry name" value="ABC_AA/LPS_Transport"/>
</dbReference>
<dbReference type="Gene3D" id="3.40.50.300">
    <property type="entry name" value="P-loop containing nucleotide triphosphate hydrolases"/>
    <property type="match status" value="1"/>
</dbReference>
<dbReference type="EMBL" id="ADZX01000450">
    <property type="protein sequence ID" value="EFK96546.1"/>
    <property type="molecule type" value="Genomic_DNA"/>
</dbReference>
<name>D9PIS3_9ZZZZ</name>
<evidence type="ECO:0000313" key="5">
    <source>
        <dbReference type="EMBL" id="EFK96546.1"/>
    </source>
</evidence>
<dbReference type="Pfam" id="PF00005">
    <property type="entry name" value="ABC_tran"/>
    <property type="match status" value="1"/>
</dbReference>